<sequence length="97" mass="11542">MAEDATTTIPEEEGLQQADSRLLHMWEAKESLQKRLKRNKRNRPLKRRIAKLNLEIQEYADKLALQNWHALCERTELQMSTAKAWKDPSRNSFWPPR</sequence>
<reference evidence="1 2" key="1">
    <citation type="journal article" date="2020" name="Cell">
        <title>Large-Scale Comparative Analyses of Tick Genomes Elucidate Their Genetic Diversity and Vector Capacities.</title>
        <authorList>
            <consortium name="Tick Genome and Microbiome Consortium (TIGMIC)"/>
            <person name="Jia N."/>
            <person name="Wang J."/>
            <person name="Shi W."/>
            <person name="Du L."/>
            <person name="Sun Y."/>
            <person name="Zhan W."/>
            <person name="Jiang J.F."/>
            <person name="Wang Q."/>
            <person name="Zhang B."/>
            <person name="Ji P."/>
            <person name="Bell-Sakyi L."/>
            <person name="Cui X.M."/>
            <person name="Yuan T.T."/>
            <person name="Jiang B.G."/>
            <person name="Yang W.F."/>
            <person name="Lam T.T."/>
            <person name="Chang Q.C."/>
            <person name="Ding S.J."/>
            <person name="Wang X.J."/>
            <person name="Zhu J.G."/>
            <person name="Ruan X.D."/>
            <person name="Zhao L."/>
            <person name="Wei J.T."/>
            <person name="Ye R.Z."/>
            <person name="Que T.C."/>
            <person name="Du C.H."/>
            <person name="Zhou Y.H."/>
            <person name="Cheng J.X."/>
            <person name="Dai P.F."/>
            <person name="Guo W.B."/>
            <person name="Han X.H."/>
            <person name="Huang E.J."/>
            <person name="Li L.F."/>
            <person name="Wei W."/>
            <person name="Gao Y.C."/>
            <person name="Liu J.Z."/>
            <person name="Shao H.Z."/>
            <person name="Wang X."/>
            <person name="Wang C.C."/>
            <person name="Yang T.C."/>
            <person name="Huo Q.B."/>
            <person name="Li W."/>
            <person name="Chen H.Y."/>
            <person name="Chen S.E."/>
            <person name="Zhou L.G."/>
            <person name="Ni X.B."/>
            <person name="Tian J.H."/>
            <person name="Sheng Y."/>
            <person name="Liu T."/>
            <person name="Pan Y.S."/>
            <person name="Xia L.Y."/>
            <person name="Li J."/>
            <person name="Zhao F."/>
            <person name="Cao W.C."/>
        </authorList>
    </citation>
    <scope>NUCLEOTIDE SEQUENCE [LARGE SCALE GENOMIC DNA]</scope>
    <source>
        <strain evidence="1">Iper-2018</strain>
    </source>
</reference>
<dbReference type="EMBL" id="JABSTQ010010605">
    <property type="protein sequence ID" value="KAG0419585.1"/>
    <property type="molecule type" value="Genomic_DNA"/>
</dbReference>
<evidence type="ECO:0000313" key="1">
    <source>
        <dbReference type="EMBL" id="KAG0419585.1"/>
    </source>
</evidence>
<protein>
    <submittedName>
        <fullName evidence="1">Uncharacterized protein</fullName>
    </submittedName>
</protein>
<dbReference type="Proteomes" id="UP000805193">
    <property type="component" value="Unassembled WGS sequence"/>
</dbReference>
<keyword evidence="2" id="KW-1185">Reference proteome</keyword>
<proteinExistence type="predicted"/>
<accession>A0AC60PH00</accession>
<gene>
    <name evidence="1" type="ORF">HPB47_004003</name>
</gene>
<comment type="caution">
    <text evidence="1">The sequence shown here is derived from an EMBL/GenBank/DDBJ whole genome shotgun (WGS) entry which is preliminary data.</text>
</comment>
<organism evidence="1 2">
    <name type="scientific">Ixodes persulcatus</name>
    <name type="common">Taiga tick</name>
    <dbReference type="NCBI Taxonomy" id="34615"/>
    <lineage>
        <taxon>Eukaryota</taxon>
        <taxon>Metazoa</taxon>
        <taxon>Ecdysozoa</taxon>
        <taxon>Arthropoda</taxon>
        <taxon>Chelicerata</taxon>
        <taxon>Arachnida</taxon>
        <taxon>Acari</taxon>
        <taxon>Parasitiformes</taxon>
        <taxon>Ixodida</taxon>
        <taxon>Ixodoidea</taxon>
        <taxon>Ixodidae</taxon>
        <taxon>Ixodinae</taxon>
        <taxon>Ixodes</taxon>
    </lineage>
</organism>
<name>A0AC60PH00_IXOPE</name>
<evidence type="ECO:0000313" key="2">
    <source>
        <dbReference type="Proteomes" id="UP000805193"/>
    </source>
</evidence>